<reference evidence="10 11" key="1">
    <citation type="submission" date="2022-08" db="EMBL/GenBank/DDBJ databases">
        <title>Paenibacillus endoradicis sp. nov., Paenibacillus radicibacter sp. nov and Paenibacillus pararadicis sp. nov., three cold-adapted plant growth-promoting bacteria isolated from root of Larix gmelinii in Great Khingan.</title>
        <authorList>
            <person name="Xue H."/>
        </authorList>
    </citation>
    <scope>NUCLEOTIDE SEQUENCE [LARGE SCALE GENOMIC DNA]</scope>
    <source>
        <strain evidence="10 11">N5-1-1-5</strain>
    </source>
</reference>
<dbReference type="PANTHER" id="PTHR43553:SF24">
    <property type="entry name" value="ENERGY-COUPLING FACTOR TRANSPORTER ATP-BINDING PROTEIN ECFA1"/>
    <property type="match status" value="1"/>
</dbReference>
<keyword evidence="5 10" id="KW-0067">ATP-binding</keyword>
<keyword evidence="4" id="KW-0547">Nucleotide-binding</keyword>
<sequence>MDKVDVSDTMDTRDIEDTMDKADSRSKPVETVFEFNKVSYRYKQDRAAALNEISFAIPLGKKTAIVGPNGAGKSTLIFHMNGLFSSESGEILFKGERLNKKIQAELVRRVGVVFQDPDDQIISMTVKDDVAFGPTQLGLSAGEAKQRAVESMELVGVAHLADLNPSELSFGQKKQVAVAGVIAMDTDVVILDEPMAFLDPSGQKHIQKIMELLITNGKTVIIATHNMQLVAEWADHVIVVKDGACLGNMSPRELFCEHPQLLEEANLDLPPVAQLFQGLWDDRASMPIQIEEARRWIQAQLGVKQESKD</sequence>
<keyword evidence="2" id="KW-0813">Transport</keyword>
<dbReference type="InterPro" id="IPR050095">
    <property type="entry name" value="ECF_ABC_transporter_ATP-bd"/>
</dbReference>
<gene>
    <name evidence="10" type="ORF">NV381_01110</name>
</gene>
<feature type="region of interest" description="Disordered" evidence="8">
    <location>
        <begin position="1"/>
        <end position="23"/>
    </location>
</feature>
<evidence type="ECO:0000259" key="9">
    <source>
        <dbReference type="PROSITE" id="PS50893"/>
    </source>
</evidence>
<evidence type="ECO:0000256" key="4">
    <source>
        <dbReference type="ARBA" id="ARBA00022741"/>
    </source>
</evidence>
<evidence type="ECO:0000256" key="1">
    <source>
        <dbReference type="ARBA" id="ARBA00005417"/>
    </source>
</evidence>
<dbReference type="SMART" id="SM00382">
    <property type="entry name" value="AAA"/>
    <property type="match status" value="1"/>
</dbReference>
<evidence type="ECO:0000256" key="8">
    <source>
        <dbReference type="SAM" id="MobiDB-lite"/>
    </source>
</evidence>
<evidence type="ECO:0000256" key="7">
    <source>
        <dbReference type="ARBA" id="ARBA00023136"/>
    </source>
</evidence>
<feature type="domain" description="ABC transporter" evidence="9">
    <location>
        <begin position="33"/>
        <end position="267"/>
    </location>
</feature>
<dbReference type="GO" id="GO:0005524">
    <property type="term" value="F:ATP binding"/>
    <property type="evidence" value="ECO:0007669"/>
    <property type="project" value="UniProtKB-KW"/>
</dbReference>
<evidence type="ECO:0000256" key="2">
    <source>
        <dbReference type="ARBA" id="ARBA00022448"/>
    </source>
</evidence>
<keyword evidence="7" id="KW-0472">Membrane</keyword>
<dbReference type="CDD" id="cd03225">
    <property type="entry name" value="ABC_cobalt_CbiO_domain1"/>
    <property type="match status" value="1"/>
</dbReference>
<accession>A0ABT1YBM7</accession>
<evidence type="ECO:0000256" key="6">
    <source>
        <dbReference type="ARBA" id="ARBA00022967"/>
    </source>
</evidence>
<name>A0ABT1YBM7_9BACL</name>
<evidence type="ECO:0000256" key="3">
    <source>
        <dbReference type="ARBA" id="ARBA00022475"/>
    </source>
</evidence>
<comment type="similarity">
    <text evidence="1">Belongs to the ABC transporter superfamily.</text>
</comment>
<dbReference type="InterPro" id="IPR003439">
    <property type="entry name" value="ABC_transporter-like_ATP-bd"/>
</dbReference>
<protein>
    <submittedName>
        <fullName evidence="10">ATP-binding cassette domain-containing protein</fullName>
    </submittedName>
</protein>
<proteinExistence type="inferred from homology"/>
<dbReference type="Gene3D" id="3.40.50.300">
    <property type="entry name" value="P-loop containing nucleotide triphosphate hydrolases"/>
    <property type="match status" value="1"/>
</dbReference>
<organism evidence="10 11">
    <name type="scientific">Paenibacillus radicis</name>
    <name type="common">ex Xue et al. 2023</name>
    <dbReference type="NCBI Taxonomy" id="2972489"/>
    <lineage>
        <taxon>Bacteria</taxon>
        <taxon>Bacillati</taxon>
        <taxon>Bacillota</taxon>
        <taxon>Bacilli</taxon>
        <taxon>Bacillales</taxon>
        <taxon>Paenibacillaceae</taxon>
        <taxon>Paenibacillus</taxon>
    </lineage>
</organism>
<dbReference type="InterPro" id="IPR027417">
    <property type="entry name" value="P-loop_NTPase"/>
</dbReference>
<keyword evidence="11" id="KW-1185">Reference proteome</keyword>
<dbReference type="EMBL" id="JANQBD010000001">
    <property type="protein sequence ID" value="MCR8629789.1"/>
    <property type="molecule type" value="Genomic_DNA"/>
</dbReference>
<dbReference type="InterPro" id="IPR003593">
    <property type="entry name" value="AAA+_ATPase"/>
</dbReference>
<keyword evidence="3" id="KW-1003">Cell membrane</keyword>
<evidence type="ECO:0000256" key="5">
    <source>
        <dbReference type="ARBA" id="ARBA00022840"/>
    </source>
</evidence>
<evidence type="ECO:0000313" key="11">
    <source>
        <dbReference type="Proteomes" id="UP001300012"/>
    </source>
</evidence>
<dbReference type="RefSeq" id="WP_258211406.1">
    <property type="nucleotide sequence ID" value="NZ_JANQBD010000001.1"/>
</dbReference>
<dbReference type="Pfam" id="PF00005">
    <property type="entry name" value="ABC_tran"/>
    <property type="match status" value="1"/>
</dbReference>
<dbReference type="PANTHER" id="PTHR43553">
    <property type="entry name" value="HEAVY METAL TRANSPORTER"/>
    <property type="match status" value="1"/>
</dbReference>
<dbReference type="PROSITE" id="PS50893">
    <property type="entry name" value="ABC_TRANSPORTER_2"/>
    <property type="match status" value="1"/>
</dbReference>
<dbReference type="SUPFAM" id="SSF52540">
    <property type="entry name" value="P-loop containing nucleoside triphosphate hydrolases"/>
    <property type="match status" value="1"/>
</dbReference>
<keyword evidence="6" id="KW-1278">Translocase</keyword>
<dbReference type="Proteomes" id="UP001300012">
    <property type="component" value="Unassembled WGS sequence"/>
</dbReference>
<evidence type="ECO:0000313" key="10">
    <source>
        <dbReference type="EMBL" id="MCR8629789.1"/>
    </source>
</evidence>
<dbReference type="InterPro" id="IPR015856">
    <property type="entry name" value="ABC_transpr_CbiO/EcfA_su"/>
</dbReference>
<comment type="caution">
    <text evidence="10">The sequence shown here is derived from an EMBL/GenBank/DDBJ whole genome shotgun (WGS) entry which is preliminary data.</text>
</comment>